<evidence type="ECO:0000256" key="2">
    <source>
        <dbReference type="SAM" id="MobiDB-lite"/>
    </source>
</evidence>
<feature type="compositionally biased region" description="Basic and acidic residues" evidence="2">
    <location>
        <begin position="344"/>
        <end position="364"/>
    </location>
</feature>
<feature type="region of interest" description="Disordered" evidence="2">
    <location>
        <begin position="343"/>
        <end position="401"/>
    </location>
</feature>
<feature type="region of interest" description="Disordered" evidence="2">
    <location>
        <begin position="577"/>
        <end position="606"/>
    </location>
</feature>
<gene>
    <name evidence="3" type="ORF">TeGR_g7041</name>
</gene>
<dbReference type="SUPFAM" id="SSF52540">
    <property type="entry name" value="P-loop containing nucleoside triphosphate hydrolases"/>
    <property type="match status" value="1"/>
</dbReference>
<organism evidence="3 4">
    <name type="scientific">Tetraparma gracilis</name>
    <dbReference type="NCBI Taxonomy" id="2962635"/>
    <lineage>
        <taxon>Eukaryota</taxon>
        <taxon>Sar</taxon>
        <taxon>Stramenopiles</taxon>
        <taxon>Ochrophyta</taxon>
        <taxon>Bolidophyceae</taxon>
        <taxon>Parmales</taxon>
        <taxon>Triparmaceae</taxon>
        <taxon>Tetraparma</taxon>
    </lineage>
</organism>
<protein>
    <recommendedName>
        <fullName evidence="5">Kinesin motor domain-containing protein</fullName>
    </recommendedName>
</protein>
<sequence>MLTTQCVVRTPSPSPFPASSLNPASSLSCGVLTIGEDRSTVYFPESDMSSISAFRFTSVSPARDQPGEVLPPLLPCLSHVGSGLSSATVVALGDPAETRALFEGQGPAPAPDSLIPAMAAHLLHALAEAGPELRTRLSVSWHSLHAGKAEGVVDMLKSASGAPSGSGRASEPAVDPSLIPAPLGPGLGAAVPGLWEIEVRSAQDVCDVLARVRGDAGSASPLFHSVFTFTAERTPVRNSTGKGDVRLEKAGLWPEPPAVTTLAVVTLADLRNVGRLGSGWIEGLRAALAGGAEGGYTSSRLGMHLADALEGRAPGHVVAVVDPALDKAPESLGVLRMAQEIAEAGERGEREREREREAADRAEAEAAEPLPPPPASPHAPLPPSSPAPAYPPQSASPYSSNAVPTTLLAALESKQLENQDLRSQVAALQQAAAEVQFEREELRARLRTEGGGLKDKDRARLRKALAEVKDYEVYKDVMEQTFHRMKTDIEELTKDRDKFAARCEKLEGFFRREKSEGQQKGKKIASLEQKVEMLDIERRAAEGEYGKLDKEFVAAGKAQRAQAKELARAKAELQGKDRELQAAKERISKMAVSHQRSRREAEKLSEAEGRVLGMKEWNRGSLNAAREIMNA</sequence>
<comment type="caution">
    <text evidence="3">The sequence shown here is derived from an EMBL/GenBank/DDBJ whole genome shotgun (WGS) entry which is preliminary data.</text>
</comment>
<reference evidence="3 4" key="1">
    <citation type="journal article" date="2023" name="Commun. Biol.">
        <title>Genome analysis of Parmales, the sister group of diatoms, reveals the evolutionary specialization of diatoms from phago-mixotrophs to photoautotrophs.</title>
        <authorList>
            <person name="Ban H."/>
            <person name="Sato S."/>
            <person name="Yoshikawa S."/>
            <person name="Yamada K."/>
            <person name="Nakamura Y."/>
            <person name="Ichinomiya M."/>
            <person name="Sato N."/>
            <person name="Blanc-Mathieu R."/>
            <person name="Endo H."/>
            <person name="Kuwata A."/>
            <person name="Ogata H."/>
        </authorList>
    </citation>
    <scope>NUCLEOTIDE SEQUENCE [LARGE SCALE GENOMIC DNA]</scope>
</reference>
<evidence type="ECO:0000313" key="3">
    <source>
        <dbReference type="EMBL" id="GMI39106.1"/>
    </source>
</evidence>
<dbReference type="InterPro" id="IPR036961">
    <property type="entry name" value="Kinesin_motor_dom_sf"/>
</dbReference>
<feature type="compositionally biased region" description="Pro residues" evidence="2">
    <location>
        <begin position="369"/>
        <end position="391"/>
    </location>
</feature>
<feature type="coiled-coil region" evidence="1">
    <location>
        <begin position="411"/>
        <end position="445"/>
    </location>
</feature>
<dbReference type="Proteomes" id="UP001165060">
    <property type="component" value="Unassembled WGS sequence"/>
</dbReference>
<proteinExistence type="predicted"/>
<accession>A0ABQ6N2R7</accession>
<dbReference type="InterPro" id="IPR027417">
    <property type="entry name" value="P-loop_NTPase"/>
</dbReference>
<evidence type="ECO:0008006" key="5">
    <source>
        <dbReference type="Google" id="ProtNLM"/>
    </source>
</evidence>
<keyword evidence="1" id="KW-0175">Coiled coil</keyword>
<dbReference type="EMBL" id="BRYB01000857">
    <property type="protein sequence ID" value="GMI39106.1"/>
    <property type="molecule type" value="Genomic_DNA"/>
</dbReference>
<dbReference type="Gene3D" id="3.40.850.10">
    <property type="entry name" value="Kinesin motor domain"/>
    <property type="match status" value="1"/>
</dbReference>
<evidence type="ECO:0000256" key="1">
    <source>
        <dbReference type="SAM" id="Coils"/>
    </source>
</evidence>
<evidence type="ECO:0000313" key="4">
    <source>
        <dbReference type="Proteomes" id="UP001165060"/>
    </source>
</evidence>
<keyword evidence="4" id="KW-1185">Reference proteome</keyword>
<name>A0ABQ6N2R7_9STRA</name>
<feature type="compositionally biased region" description="Basic and acidic residues" evidence="2">
    <location>
        <begin position="577"/>
        <end position="588"/>
    </location>
</feature>